<feature type="compositionally biased region" description="Gly residues" evidence="1">
    <location>
        <begin position="27"/>
        <end position="37"/>
    </location>
</feature>
<reference evidence="2 3" key="1">
    <citation type="submission" date="2017-10" db="EMBL/GenBank/DDBJ databases">
        <title>Comparative genomics in systemic dimorphic fungi from Ajellomycetaceae.</title>
        <authorList>
            <person name="Munoz J.F."/>
            <person name="Mcewen J.G."/>
            <person name="Clay O.K."/>
            <person name="Cuomo C.A."/>
        </authorList>
    </citation>
    <scope>NUCLEOTIDE SEQUENCE [LARGE SCALE GENOMIC DNA]</scope>
    <source>
        <strain evidence="2 3">UAMH7299</strain>
    </source>
</reference>
<feature type="region of interest" description="Disordered" evidence="1">
    <location>
        <begin position="22"/>
        <end position="44"/>
    </location>
</feature>
<accession>A0A2B7WE73</accession>
<protein>
    <submittedName>
        <fullName evidence="2">Uncharacterized protein</fullName>
    </submittedName>
</protein>
<evidence type="ECO:0000313" key="2">
    <source>
        <dbReference type="EMBL" id="PGG94899.1"/>
    </source>
</evidence>
<sequence length="44" mass="4314">MQAAGSPPDELVSNQLLDEAGMQEMLLGGGGSGGGGEAPQCPQQ</sequence>
<evidence type="ECO:0000313" key="3">
    <source>
        <dbReference type="Proteomes" id="UP000224634"/>
    </source>
</evidence>
<comment type="caution">
    <text evidence="2">The sequence shown here is derived from an EMBL/GenBank/DDBJ whole genome shotgun (WGS) entry which is preliminary data.</text>
</comment>
<evidence type="ECO:0000256" key="1">
    <source>
        <dbReference type="SAM" id="MobiDB-lite"/>
    </source>
</evidence>
<organism evidence="2 3">
    <name type="scientific">Polytolypa hystricis (strain UAMH7299)</name>
    <dbReference type="NCBI Taxonomy" id="1447883"/>
    <lineage>
        <taxon>Eukaryota</taxon>
        <taxon>Fungi</taxon>
        <taxon>Dikarya</taxon>
        <taxon>Ascomycota</taxon>
        <taxon>Pezizomycotina</taxon>
        <taxon>Eurotiomycetes</taxon>
        <taxon>Eurotiomycetidae</taxon>
        <taxon>Onygenales</taxon>
        <taxon>Onygenales incertae sedis</taxon>
        <taxon>Polytolypa</taxon>
    </lineage>
</organism>
<proteinExistence type="predicted"/>
<dbReference type="EMBL" id="PDNA01000634">
    <property type="protein sequence ID" value="PGG94899.1"/>
    <property type="molecule type" value="Genomic_DNA"/>
</dbReference>
<dbReference type="AlphaFoldDB" id="A0A2B7WE73"/>
<keyword evidence="3" id="KW-1185">Reference proteome</keyword>
<name>A0A2B7WE73_POLH7</name>
<dbReference type="Proteomes" id="UP000224634">
    <property type="component" value="Unassembled WGS sequence"/>
</dbReference>
<gene>
    <name evidence="2" type="ORF">AJ80_10103</name>
</gene>